<dbReference type="InterPro" id="IPR010982">
    <property type="entry name" value="Lambda_DNA-bd_dom_sf"/>
</dbReference>
<dbReference type="Gene3D" id="1.10.260.40">
    <property type="entry name" value="lambda repressor-like DNA-binding domains"/>
    <property type="match status" value="1"/>
</dbReference>
<feature type="domain" description="HTH cro/C1-type" evidence="4">
    <location>
        <begin position="21"/>
        <end position="64"/>
    </location>
</feature>
<evidence type="ECO:0000313" key="5">
    <source>
        <dbReference type="EMBL" id="MBC6679582.1"/>
    </source>
</evidence>
<dbReference type="CDD" id="cd06529">
    <property type="entry name" value="S24_LexA-like"/>
    <property type="match status" value="1"/>
</dbReference>
<reference evidence="5" key="1">
    <citation type="submission" date="2020-08" db="EMBL/GenBank/DDBJ databases">
        <title>Genome public.</title>
        <authorList>
            <person name="Liu C."/>
            <person name="Sun Q."/>
        </authorList>
    </citation>
    <scope>NUCLEOTIDE SEQUENCE</scope>
    <source>
        <strain evidence="5">BX12</strain>
    </source>
</reference>
<dbReference type="InterPro" id="IPR039418">
    <property type="entry name" value="LexA-like"/>
</dbReference>
<dbReference type="InterPro" id="IPR001387">
    <property type="entry name" value="Cro/C1-type_HTH"/>
</dbReference>
<dbReference type="InterPro" id="IPR036286">
    <property type="entry name" value="LexA/Signal_pep-like_sf"/>
</dbReference>
<evidence type="ECO:0000259" key="4">
    <source>
        <dbReference type="PROSITE" id="PS50943"/>
    </source>
</evidence>
<sequence>MGRITFAERLHDILRERDIMQVELCKMTGIGKSAMSQYLSGAFTPRQETLYKLASALDVSEAWLMGYDVPCDRKIPTGRESDSDSFYFTAADDSMASFCIPNGSKVLIQKNDYAHSGQIVCFSIADAQEMLLRKLYKQGTGFVFTASSSGDYPPFIFSESDFSARRLKIHGVAIKVIISL</sequence>
<dbReference type="SMART" id="SM00530">
    <property type="entry name" value="HTH_XRE"/>
    <property type="match status" value="1"/>
</dbReference>
<evidence type="ECO:0000256" key="1">
    <source>
        <dbReference type="ARBA" id="ARBA00023015"/>
    </source>
</evidence>
<dbReference type="AlphaFoldDB" id="A0A923NK69"/>
<evidence type="ECO:0000313" key="6">
    <source>
        <dbReference type="Proteomes" id="UP000602647"/>
    </source>
</evidence>
<dbReference type="PANTHER" id="PTHR40661">
    <property type="match status" value="1"/>
</dbReference>
<proteinExistence type="predicted"/>
<evidence type="ECO:0000256" key="3">
    <source>
        <dbReference type="ARBA" id="ARBA00023163"/>
    </source>
</evidence>
<organism evidence="5 6">
    <name type="scientific">Zhenpiania hominis</name>
    <dbReference type="NCBI Taxonomy" id="2763644"/>
    <lineage>
        <taxon>Bacteria</taxon>
        <taxon>Bacillati</taxon>
        <taxon>Bacillota</taxon>
        <taxon>Clostridia</taxon>
        <taxon>Peptostreptococcales</taxon>
        <taxon>Anaerovoracaceae</taxon>
        <taxon>Zhenpiania</taxon>
    </lineage>
</organism>
<dbReference type="Pfam" id="PF01381">
    <property type="entry name" value="HTH_3"/>
    <property type="match status" value="1"/>
</dbReference>
<keyword evidence="6" id="KW-1185">Reference proteome</keyword>
<dbReference type="SUPFAM" id="SSF47413">
    <property type="entry name" value="lambda repressor-like DNA-binding domains"/>
    <property type="match status" value="1"/>
</dbReference>
<dbReference type="PANTHER" id="PTHR40661:SF1">
    <property type="entry name" value="HTH CRO_C1-TYPE DOMAIN-CONTAINING PROTEIN"/>
    <property type="match status" value="1"/>
</dbReference>
<keyword evidence="2" id="KW-0238">DNA-binding</keyword>
<dbReference type="CDD" id="cd00093">
    <property type="entry name" value="HTH_XRE"/>
    <property type="match status" value="1"/>
</dbReference>
<comment type="caution">
    <text evidence="5">The sequence shown here is derived from an EMBL/GenBank/DDBJ whole genome shotgun (WGS) entry which is preliminary data.</text>
</comment>
<dbReference type="Gene3D" id="2.10.109.10">
    <property type="entry name" value="Umud Fragment, subunit A"/>
    <property type="match status" value="1"/>
</dbReference>
<dbReference type="InterPro" id="IPR015927">
    <property type="entry name" value="Peptidase_S24_S26A/B/C"/>
</dbReference>
<evidence type="ECO:0000256" key="2">
    <source>
        <dbReference type="ARBA" id="ARBA00023125"/>
    </source>
</evidence>
<dbReference type="EMBL" id="JACRYT010000005">
    <property type="protein sequence ID" value="MBC6679582.1"/>
    <property type="molecule type" value="Genomic_DNA"/>
</dbReference>
<accession>A0A923NK69</accession>
<gene>
    <name evidence="5" type="ORF">H9L42_07055</name>
</gene>
<keyword evidence="3" id="KW-0804">Transcription</keyword>
<protein>
    <submittedName>
        <fullName evidence="5">Helix-turn-helix domain-containing protein</fullName>
    </submittedName>
</protein>
<keyword evidence="1" id="KW-0805">Transcription regulation</keyword>
<dbReference type="Pfam" id="PF00717">
    <property type="entry name" value="Peptidase_S24"/>
    <property type="match status" value="1"/>
</dbReference>
<dbReference type="SUPFAM" id="SSF51306">
    <property type="entry name" value="LexA/Signal peptidase"/>
    <property type="match status" value="1"/>
</dbReference>
<dbReference type="RefSeq" id="WP_187302686.1">
    <property type="nucleotide sequence ID" value="NZ_JACRYT010000005.1"/>
</dbReference>
<dbReference type="GO" id="GO:0003677">
    <property type="term" value="F:DNA binding"/>
    <property type="evidence" value="ECO:0007669"/>
    <property type="project" value="UniProtKB-KW"/>
</dbReference>
<dbReference type="PROSITE" id="PS50943">
    <property type="entry name" value="HTH_CROC1"/>
    <property type="match status" value="1"/>
</dbReference>
<name>A0A923NK69_9FIRM</name>
<dbReference type="Proteomes" id="UP000602647">
    <property type="component" value="Unassembled WGS sequence"/>
</dbReference>